<sequence length="236" mass="27187">MSDIMTFFTANMPGSVFNRLFDESQQAENAVPFLTLIRHPDQQEVDEWGTEAPIQDFETGFLGKNDDELRCFFRQFLSERPPFSQGNIGGHWMAELDGQSAAQSTIVLYYGMKKASWDEIHEYEPEKTIPGRGRVCDDGYIWWKWRVPFKFSYRFYMTIENCDIEVMEMFCRPEYLGSDGVVDCETCYRILYREIPDPLGIVGGQWEEPSDTGDDCRKAREVKAKAAGQIVMGGIN</sequence>
<accession>A0A319F8M2</accession>
<proteinExistence type="predicted"/>
<organism evidence="1 2">
    <name type="scientific">Aspergillus sclerotiicarbonarius (strain CBS 121057 / IBT 28362)</name>
    <dbReference type="NCBI Taxonomy" id="1448318"/>
    <lineage>
        <taxon>Eukaryota</taxon>
        <taxon>Fungi</taxon>
        <taxon>Dikarya</taxon>
        <taxon>Ascomycota</taxon>
        <taxon>Pezizomycotina</taxon>
        <taxon>Eurotiomycetes</taxon>
        <taxon>Eurotiomycetidae</taxon>
        <taxon>Eurotiales</taxon>
        <taxon>Aspergillaceae</taxon>
        <taxon>Aspergillus</taxon>
        <taxon>Aspergillus subgen. Circumdati</taxon>
    </lineage>
</organism>
<dbReference type="Proteomes" id="UP000248423">
    <property type="component" value="Unassembled WGS sequence"/>
</dbReference>
<evidence type="ECO:0000313" key="1">
    <source>
        <dbReference type="EMBL" id="PYI02053.1"/>
    </source>
</evidence>
<gene>
    <name evidence="1" type="ORF">BO78DRAFT_352518</name>
</gene>
<evidence type="ECO:0000313" key="2">
    <source>
        <dbReference type="Proteomes" id="UP000248423"/>
    </source>
</evidence>
<reference evidence="1 2" key="1">
    <citation type="submission" date="2018-02" db="EMBL/GenBank/DDBJ databases">
        <title>The genomes of Aspergillus section Nigri reveals drivers in fungal speciation.</title>
        <authorList>
            <consortium name="DOE Joint Genome Institute"/>
            <person name="Vesth T.C."/>
            <person name="Nybo J."/>
            <person name="Theobald S."/>
            <person name="Brandl J."/>
            <person name="Frisvad J.C."/>
            <person name="Nielsen K.F."/>
            <person name="Lyhne E.K."/>
            <person name="Kogle M.E."/>
            <person name="Kuo A."/>
            <person name="Riley R."/>
            <person name="Clum A."/>
            <person name="Nolan M."/>
            <person name="Lipzen A."/>
            <person name="Salamov A."/>
            <person name="Henrissat B."/>
            <person name="Wiebenga A."/>
            <person name="De vries R.P."/>
            <person name="Grigoriev I.V."/>
            <person name="Mortensen U.H."/>
            <person name="Andersen M.R."/>
            <person name="Baker S.E."/>
        </authorList>
    </citation>
    <scope>NUCLEOTIDE SEQUENCE [LARGE SCALE GENOMIC DNA]</scope>
    <source>
        <strain evidence="1 2">CBS 121057</strain>
    </source>
</reference>
<dbReference type="EMBL" id="KZ826402">
    <property type="protein sequence ID" value="PYI02053.1"/>
    <property type="molecule type" value="Genomic_DNA"/>
</dbReference>
<dbReference type="AlphaFoldDB" id="A0A319F8M2"/>
<protein>
    <submittedName>
        <fullName evidence="1">Uncharacterized protein</fullName>
    </submittedName>
</protein>
<keyword evidence="2" id="KW-1185">Reference proteome</keyword>
<name>A0A319F8M2_ASPSB</name>
<dbReference type="OrthoDB" id="4456803at2759"/>
<dbReference type="VEuPathDB" id="FungiDB:BO78DRAFT_352518"/>